<reference evidence="1 2" key="1">
    <citation type="submission" date="2019-12" db="EMBL/GenBank/DDBJ databases">
        <title>Streptomyces sp. strain T44 isolated from rhizosphere soil of Broussonetia papyrifera.</title>
        <authorList>
            <person name="Mo P."/>
        </authorList>
    </citation>
    <scope>NUCLEOTIDE SEQUENCE [LARGE SCALE GENOMIC DNA]</scope>
    <source>
        <strain evidence="1 2">T44</strain>
    </source>
</reference>
<dbReference type="Proteomes" id="UP000436138">
    <property type="component" value="Chromosome"/>
</dbReference>
<dbReference type="EMBL" id="CP047020">
    <property type="protein sequence ID" value="QHA09003.1"/>
    <property type="molecule type" value="Genomic_DNA"/>
</dbReference>
<accession>A0A6I6N7X6</accession>
<protein>
    <submittedName>
        <fullName evidence="1">Uncharacterized protein</fullName>
    </submittedName>
</protein>
<dbReference type="KEGG" id="sbro:GQF42_42430"/>
<dbReference type="AlphaFoldDB" id="A0A6I6N7X6"/>
<keyword evidence="2" id="KW-1185">Reference proteome</keyword>
<proteinExistence type="predicted"/>
<evidence type="ECO:0000313" key="1">
    <source>
        <dbReference type="EMBL" id="QHA09003.1"/>
    </source>
</evidence>
<dbReference type="RefSeq" id="WP_158928967.1">
    <property type="nucleotide sequence ID" value="NZ_CP047020.1"/>
</dbReference>
<evidence type="ECO:0000313" key="2">
    <source>
        <dbReference type="Proteomes" id="UP000436138"/>
    </source>
</evidence>
<sequence>MLLTWDNPRAGSRLAAGVAIEGVRADLLPQDEMGTVKKLECVGRKVAPVAR</sequence>
<gene>
    <name evidence="1" type="ORF">GQF42_42430</name>
</gene>
<name>A0A6I6N7X6_9ACTN</name>
<organism evidence="1 2">
    <name type="scientific">Streptomyces broussonetiae</name>
    <dbReference type="NCBI Taxonomy" id="2686304"/>
    <lineage>
        <taxon>Bacteria</taxon>
        <taxon>Bacillati</taxon>
        <taxon>Actinomycetota</taxon>
        <taxon>Actinomycetes</taxon>
        <taxon>Kitasatosporales</taxon>
        <taxon>Streptomycetaceae</taxon>
        <taxon>Streptomyces</taxon>
    </lineage>
</organism>